<keyword evidence="2" id="KW-1185">Reference proteome</keyword>
<sequence length="158" mass="18094">MTKTMDLIMFSGEYDKAMAALILANTAREMDVEVNIFFAFWGLSLIRDPESMSNDDKTLYEKMFSFISPKGPEDLPLSKMNWAGVGKRILLDMMDDDHAPRLIDFLKGARKKQVNFYACKLSVEVMGFKQEEFLPEVKIVEAKDFLKGALESNIQMFI</sequence>
<dbReference type="RefSeq" id="WP_127193145.1">
    <property type="nucleotide sequence ID" value="NZ_JAUSSS010000004.1"/>
</dbReference>
<dbReference type="EMBL" id="RZNY01000013">
    <property type="protein sequence ID" value="RUT45253.1"/>
    <property type="molecule type" value="Genomic_DNA"/>
</dbReference>
<dbReference type="SUPFAM" id="SSF75169">
    <property type="entry name" value="DsrEFH-like"/>
    <property type="match status" value="1"/>
</dbReference>
<gene>
    <name evidence="1" type="ORF">EJP82_16380</name>
</gene>
<protein>
    <submittedName>
        <fullName evidence="1">Sulfide reductase</fullName>
    </submittedName>
</protein>
<dbReference type="PANTHER" id="PTHR34655:SF2">
    <property type="entry name" value="PEROXIREDOXIN FAMILY PROTEIN"/>
    <property type="match status" value="1"/>
</dbReference>
<proteinExistence type="predicted"/>
<evidence type="ECO:0000313" key="1">
    <source>
        <dbReference type="EMBL" id="RUT45253.1"/>
    </source>
</evidence>
<evidence type="ECO:0000313" key="2">
    <source>
        <dbReference type="Proteomes" id="UP000279446"/>
    </source>
</evidence>
<reference evidence="1 2" key="1">
    <citation type="submission" date="2018-12" db="EMBL/GenBank/DDBJ databases">
        <authorList>
            <person name="Sun L."/>
            <person name="Chen Z."/>
        </authorList>
    </citation>
    <scope>NUCLEOTIDE SEQUENCE [LARGE SCALE GENOMIC DNA]</scope>
    <source>
        <strain evidence="1 2">DSM 15890</strain>
    </source>
</reference>
<dbReference type="AlphaFoldDB" id="A0A3S1DHZ4"/>
<organism evidence="1 2">
    <name type="scientific">Paenibacillus anaericanus</name>
    <dbReference type="NCBI Taxonomy" id="170367"/>
    <lineage>
        <taxon>Bacteria</taxon>
        <taxon>Bacillati</taxon>
        <taxon>Bacillota</taxon>
        <taxon>Bacilli</taxon>
        <taxon>Bacillales</taxon>
        <taxon>Paenibacillaceae</taxon>
        <taxon>Paenibacillus</taxon>
    </lineage>
</organism>
<comment type="caution">
    <text evidence="1">The sequence shown here is derived from an EMBL/GenBank/DDBJ whole genome shotgun (WGS) entry which is preliminary data.</text>
</comment>
<name>A0A3S1DHZ4_9BACL</name>
<dbReference type="Gene3D" id="3.40.1260.10">
    <property type="entry name" value="DsrEFH-like"/>
    <property type="match status" value="1"/>
</dbReference>
<dbReference type="OrthoDB" id="9802028at2"/>
<dbReference type="InterPro" id="IPR032836">
    <property type="entry name" value="DsrE2-like"/>
</dbReference>
<dbReference type="Proteomes" id="UP000279446">
    <property type="component" value="Unassembled WGS sequence"/>
</dbReference>
<accession>A0A3S1DHZ4</accession>
<dbReference type="PANTHER" id="PTHR34655">
    <property type="entry name" value="CONSERVED WITHIN P. AEROPHILUM"/>
    <property type="match status" value="1"/>
</dbReference>
<dbReference type="Pfam" id="PF13686">
    <property type="entry name" value="DrsE_2"/>
    <property type="match status" value="1"/>
</dbReference>
<dbReference type="InterPro" id="IPR027396">
    <property type="entry name" value="DsrEFH-like"/>
</dbReference>